<proteinExistence type="predicted"/>
<protein>
    <submittedName>
        <fullName evidence="1">Uncharacterized protein</fullName>
    </submittedName>
</protein>
<dbReference type="RefSeq" id="WP_251224901.1">
    <property type="nucleotide sequence ID" value="NZ_JAMBOL010000032.1"/>
</dbReference>
<dbReference type="Proteomes" id="UP001139179">
    <property type="component" value="Unassembled WGS sequence"/>
</dbReference>
<evidence type="ECO:0000313" key="2">
    <source>
        <dbReference type="Proteomes" id="UP001139179"/>
    </source>
</evidence>
<accession>A0A9X2DVM2</accession>
<reference evidence="1" key="1">
    <citation type="submission" date="2022-05" db="EMBL/GenBank/DDBJ databases">
        <title>Comparative Genomics of Spacecraft Associated Microbes.</title>
        <authorList>
            <person name="Tran M.T."/>
            <person name="Wright A."/>
            <person name="Seuylemezian A."/>
            <person name="Eisen J."/>
            <person name="Coil D."/>
        </authorList>
    </citation>
    <scope>NUCLEOTIDE SEQUENCE</scope>
    <source>
        <strain evidence="1">214.1.1</strain>
    </source>
</reference>
<dbReference type="EMBL" id="JAMBOL010000032">
    <property type="protein sequence ID" value="MCM3716230.1"/>
    <property type="molecule type" value="Genomic_DNA"/>
</dbReference>
<organism evidence="1 2">
    <name type="scientific">Halalkalibacter oceani</name>
    <dbReference type="NCBI Taxonomy" id="1653776"/>
    <lineage>
        <taxon>Bacteria</taxon>
        <taxon>Bacillati</taxon>
        <taxon>Bacillota</taxon>
        <taxon>Bacilli</taxon>
        <taxon>Bacillales</taxon>
        <taxon>Bacillaceae</taxon>
        <taxon>Halalkalibacter</taxon>
    </lineage>
</organism>
<name>A0A9X2DVM2_9BACI</name>
<evidence type="ECO:0000313" key="1">
    <source>
        <dbReference type="EMBL" id="MCM3716230.1"/>
    </source>
</evidence>
<keyword evidence="2" id="KW-1185">Reference proteome</keyword>
<gene>
    <name evidence="1" type="ORF">M3202_19490</name>
</gene>
<comment type="caution">
    <text evidence="1">The sequence shown here is derived from an EMBL/GenBank/DDBJ whole genome shotgun (WGS) entry which is preliminary data.</text>
</comment>
<dbReference type="AlphaFoldDB" id="A0A9X2DVM2"/>
<sequence>MGRISRSSRLQTERIHANYVNRMTNIERATHIEKVNPINESQRPFNQFSENYLISYDRYYRSIQELKKEFKRFYHHEKELQQAIARLNENDQTLAEQTKTLVEKYNLALEALRDFDALAGTDHLQSIHHIYTLFAEDFQAIGVTENEDYSLSLHMDQFLSFLHDAEHAASEFMGRFKSMILKEYQTFIRIKAPDTPADAYESQPLPVKGLLIEEQY</sequence>